<dbReference type="InterPro" id="IPR057683">
    <property type="entry name" value="DUF7923"/>
</dbReference>
<evidence type="ECO:0000313" key="5">
    <source>
        <dbReference type="EMBL" id="EMR71030.1"/>
    </source>
</evidence>
<accession>M7TWJ7</accession>
<feature type="compositionally biased region" description="Basic and acidic residues" evidence="2">
    <location>
        <begin position="229"/>
        <end position="248"/>
    </location>
</feature>
<evidence type="ECO:0000256" key="1">
    <source>
        <dbReference type="SAM" id="Coils"/>
    </source>
</evidence>
<dbReference type="KEGG" id="ela:UCREL1_1917"/>
<dbReference type="Proteomes" id="UP000012174">
    <property type="component" value="Unassembled WGS sequence"/>
</dbReference>
<dbReference type="InterPro" id="IPR057654">
    <property type="entry name" value="Znf-CCCH_tandem"/>
</dbReference>
<dbReference type="OrthoDB" id="2270193at2759"/>
<reference evidence="6" key="1">
    <citation type="journal article" date="2013" name="Genome Announc.">
        <title>Draft genome sequence of the grapevine dieback fungus Eutypa lata UCR-EL1.</title>
        <authorList>
            <person name="Blanco-Ulate B."/>
            <person name="Rolshausen P.E."/>
            <person name="Cantu D."/>
        </authorList>
    </citation>
    <scope>NUCLEOTIDE SEQUENCE [LARGE SCALE GENOMIC DNA]</scope>
    <source>
        <strain evidence="6">UCR-EL1</strain>
    </source>
</reference>
<dbReference type="Pfam" id="PF25540">
    <property type="entry name" value="DUF7923"/>
    <property type="match status" value="1"/>
</dbReference>
<dbReference type="eggNOG" id="ENOG502S3N6">
    <property type="taxonomic scope" value="Eukaryota"/>
</dbReference>
<evidence type="ECO:0000259" key="4">
    <source>
        <dbReference type="Pfam" id="PF25543"/>
    </source>
</evidence>
<feature type="compositionally biased region" description="Polar residues" evidence="2">
    <location>
        <begin position="249"/>
        <end position="260"/>
    </location>
</feature>
<dbReference type="AlphaFoldDB" id="M7TWJ7"/>
<feature type="coiled-coil region" evidence="1">
    <location>
        <begin position="9"/>
        <end position="60"/>
    </location>
</feature>
<dbReference type="PANTHER" id="PTHR37543">
    <property type="entry name" value="CCCH ZINC FINGER DNA BINDING PROTEIN (AFU_ORTHOLOGUE AFUA_5G12760)"/>
    <property type="match status" value="1"/>
</dbReference>
<dbReference type="STRING" id="1287681.M7TWJ7"/>
<gene>
    <name evidence="5" type="ORF">UCREL1_1917</name>
</gene>
<keyword evidence="6" id="KW-1185">Reference proteome</keyword>
<dbReference type="EMBL" id="KB705722">
    <property type="protein sequence ID" value="EMR71030.1"/>
    <property type="molecule type" value="Genomic_DNA"/>
</dbReference>
<proteinExistence type="predicted"/>
<dbReference type="PANTHER" id="PTHR37543:SF1">
    <property type="entry name" value="CCCH ZINC FINGER DNA BINDING PROTEIN (AFU_ORTHOLOGUE AFUA_5G12760)"/>
    <property type="match status" value="1"/>
</dbReference>
<evidence type="ECO:0000259" key="3">
    <source>
        <dbReference type="Pfam" id="PF25540"/>
    </source>
</evidence>
<dbReference type="HOGENOM" id="CLU_031811_0_1_1"/>
<keyword evidence="1" id="KW-0175">Coiled coil</keyword>
<protein>
    <submittedName>
        <fullName evidence="5">Putative c-x8-c-x5-c-x3-h type zinc finger protein</fullName>
    </submittedName>
</protein>
<feature type="region of interest" description="Disordered" evidence="2">
    <location>
        <begin position="183"/>
        <end position="260"/>
    </location>
</feature>
<name>M7TWJ7_EUTLA</name>
<organism evidence="5 6">
    <name type="scientific">Eutypa lata (strain UCR-EL1)</name>
    <name type="common">Grapevine dieback disease fungus</name>
    <name type="synonym">Eutypa armeniacae</name>
    <dbReference type="NCBI Taxonomy" id="1287681"/>
    <lineage>
        <taxon>Eukaryota</taxon>
        <taxon>Fungi</taxon>
        <taxon>Dikarya</taxon>
        <taxon>Ascomycota</taxon>
        <taxon>Pezizomycotina</taxon>
        <taxon>Sordariomycetes</taxon>
        <taxon>Xylariomycetidae</taxon>
        <taxon>Xylariales</taxon>
        <taxon>Diatrypaceae</taxon>
        <taxon>Eutypa</taxon>
    </lineage>
</organism>
<evidence type="ECO:0000256" key="2">
    <source>
        <dbReference type="SAM" id="MobiDB-lite"/>
    </source>
</evidence>
<dbReference type="Pfam" id="PF25543">
    <property type="entry name" value="zf-CCCH_tandem"/>
    <property type="match status" value="1"/>
</dbReference>
<feature type="domain" description="DUF7923" evidence="3">
    <location>
        <begin position="59"/>
        <end position="173"/>
    </location>
</feature>
<feature type="domain" description="Tandem CCCH zinc finger" evidence="4">
    <location>
        <begin position="337"/>
        <end position="385"/>
    </location>
</feature>
<sequence length="405" mass="46676">MNEYFITIFKRLQDELAKNNELENDLKNEKMSRRTYQQEAEQFKHQVIKYEREAEELTTKNPFVVLLVDGDGAKFRDNFLNEPDLVAAADKAANNLKKAIRDQLRQENLDEDATIIVRVFANLSGLAKALKESNVISSPDRMYKFAENFTNSCPDFDFINVGWGKENADSKVRIFRSEPLDNETKRVPAKAVKMSPTAEKAVPKPSQVKTPPPALTPTSPNGEGDVESESDKKPIWTDVVRKEGHENVTNKTSQSKEQTNKFIYLNKEQCRIDNPVDKPSQYNNPAQESYRTKLEHAKAAGKNGFCNRHYLQQYCSYEEKCYADHETKLTREELAIMRFKARQRPCNYYQDCEDPTCPFAHHCPLSKEQCTKQLGGSDKCAHTLHFTDEQKRHCYKYMDGKLYKA</sequence>
<evidence type="ECO:0000313" key="6">
    <source>
        <dbReference type="Proteomes" id="UP000012174"/>
    </source>
</evidence>